<organism evidence="10">
    <name type="scientific">Micromonas pusilla</name>
    <name type="common">Picoplanktonic green alga</name>
    <name type="synonym">Chromulina pusilla</name>
    <dbReference type="NCBI Taxonomy" id="38833"/>
    <lineage>
        <taxon>Eukaryota</taxon>
        <taxon>Viridiplantae</taxon>
        <taxon>Chlorophyta</taxon>
        <taxon>Mamiellophyceae</taxon>
        <taxon>Mamiellales</taxon>
        <taxon>Mamiellaceae</taxon>
        <taxon>Micromonas</taxon>
    </lineage>
</organism>
<evidence type="ECO:0000256" key="1">
    <source>
        <dbReference type="ARBA" id="ARBA00004141"/>
    </source>
</evidence>
<evidence type="ECO:0000256" key="7">
    <source>
        <dbReference type="SAM" id="MobiDB-lite"/>
    </source>
</evidence>
<dbReference type="InterPro" id="IPR005821">
    <property type="entry name" value="Ion_trans_dom"/>
</dbReference>
<comment type="subcellular location">
    <subcellularLocation>
        <location evidence="1">Membrane</location>
        <topology evidence="1">Multi-pass membrane protein</topology>
    </subcellularLocation>
</comment>
<evidence type="ECO:0000256" key="2">
    <source>
        <dbReference type="ARBA" id="ARBA00009286"/>
    </source>
</evidence>
<feature type="region of interest" description="Disordered" evidence="7">
    <location>
        <begin position="1"/>
        <end position="79"/>
    </location>
</feature>
<evidence type="ECO:0000256" key="3">
    <source>
        <dbReference type="ARBA" id="ARBA00011738"/>
    </source>
</evidence>
<dbReference type="PROSITE" id="PS50222">
    <property type="entry name" value="EF_HAND_2"/>
    <property type="match status" value="1"/>
</dbReference>
<dbReference type="PANTHER" id="PTHR46988:SF4">
    <property type="entry name" value="ION TRANSPORT DOMAIN-CONTAINING PROTEIN"/>
    <property type="match status" value="1"/>
</dbReference>
<name>A0A7S0D928_MICPS</name>
<dbReference type="GO" id="GO:0005245">
    <property type="term" value="F:voltage-gated calcium channel activity"/>
    <property type="evidence" value="ECO:0007669"/>
    <property type="project" value="InterPro"/>
</dbReference>
<dbReference type="SUPFAM" id="SSF81324">
    <property type="entry name" value="Voltage-gated potassium channels"/>
    <property type="match status" value="1"/>
</dbReference>
<dbReference type="EMBL" id="HBEN01010747">
    <property type="protein sequence ID" value="CAD8445245.1"/>
    <property type="molecule type" value="Transcribed_RNA"/>
</dbReference>
<accession>A0A7S0D928</accession>
<dbReference type="AlphaFoldDB" id="A0A7S0D928"/>
<evidence type="ECO:0000256" key="6">
    <source>
        <dbReference type="ARBA" id="ARBA00023136"/>
    </source>
</evidence>
<feature type="transmembrane region" description="Helical" evidence="8">
    <location>
        <begin position="642"/>
        <end position="666"/>
    </location>
</feature>
<keyword evidence="5 8" id="KW-1133">Transmembrane helix</keyword>
<proteinExistence type="inferred from homology"/>
<keyword evidence="4 8" id="KW-0812">Transmembrane</keyword>
<feature type="region of interest" description="Disordered" evidence="7">
    <location>
        <begin position="926"/>
        <end position="960"/>
    </location>
</feature>
<feature type="transmembrane region" description="Helical" evidence="8">
    <location>
        <begin position="203"/>
        <end position="222"/>
    </location>
</feature>
<dbReference type="InterPro" id="IPR002048">
    <property type="entry name" value="EF_hand_dom"/>
</dbReference>
<sequence>MPPKYGAAEDDPPESQDERPPSPPGLPGASTASPSRVTFDPTTSSASPSAAEQEARDRLAPRLGASYGATSSKDAPPKARMMMSAARERWQRAWRKVKMGNRMRKIIIEGDVTPHAAAAFMVHEAWGWQRGGVEMDGRLLSSTRSARKLYRLFHNYTWARRIPIAFLLILPLLELPAWCMNTMCELGEGAPSGWYVFLEPNTFHAVELVCALCVLAETYMMLKMQGGALSVAGIRRMDPVFHAKFFASGALILDCIVSWSFRHWFRLGGYLRIAIFVLTVPQVRKSVYNVVAIVPKFVSVAVLFVSYVVFGGWLSLAALSGTDESETYSDLWTSICLMMVLLTTANNPDAWLGAYAQHRAWGIFFLAYVCFGNFYLMSLLLATIYGVYKEQAGNTANGCERERAACLREAFKLLDTQKSGFVHGADAKLFVEALNNHTDIPSVSPAHLPALMEIFTPEDGDEEVQLAPAEFEVLVDQLQLKFGDIPNPALQRSGWGPVFGPLLFGRIRGLAFVRTKAFGKFITAMLCFNALVVLVEWNKGVFGFDETNDSGLYGIEGAFGMLYLVEMLAKWGGHSVVKYWRDPLNAYDGIITILSTGVEIALVVPNGFDQGVWLKWLIVMRVLRLTRLLIKVRLYKVIISTFFELLPSLFPLLCAFGCIVSVFATYGVQQFGGLSYRGNPRLEGTSYAEAEYYDLNLNDFPSALVMLVCQCIVNNWFVVMDGYAAMTGSEFTRLYFILFYFVATVFVLNLVIVVILDAAMAIIEADIPIIPDVQNLGDIDDDDEARFLMRDEEAEKEKRAEEEIAAGADAGGGAEQEKGLRRMMSLTSGDAEVFVAPPETNKGKSQRAILDFRSKLAAFTKVDSDSSDEEDLSLAEQIGAASPMATESRAADDAIFDPDRQRLTGGATRAGLRVIAQQQASVRGIGGLSRSNLLRERSGSGNGRRPRGRMSLLRDEGDEG</sequence>
<feature type="transmembrane region" description="Helical" evidence="8">
    <location>
        <begin position="703"/>
        <end position="725"/>
    </location>
</feature>
<feature type="transmembrane region" description="Helical" evidence="8">
    <location>
        <begin position="360"/>
        <end position="388"/>
    </location>
</feature>
<feature type="compositionally biased region" description="Low complexity" evidence="7">
    <location>
        <begin position="41"/>
        <end position="51"/>
    </location>
</feature>
<evidence type="ECO:0000313" key="10">
    <source>
        <dbReference type="EMBL" id="CAD8445245.1"/>
    </source>
</evidence>
<keyword evidence="6 8" id="KW-0472">Membrane</keyword>
<dbReference type="Pfam" id="PF00520">
    <property type="entry name" value="Ion_trans"/>
    <property type="match status" value="1"/>
</dbReference>
<comment type="subunit">
    <text evidence="3">Homodimer.</text>
</comment>
<feature type="transmembrane region" description="Helical" evidence="8">
    <location>
        <begin position="550"/>
        <end position="569"/>
    </location>
</feature>
<dbReference type="Gene3D" id="1.10.287.70">
    <property type="match status" value="2"/>
</dbReference>
<evidence type="ECO:0000256" key="8">
    <source>
        <dbReference type="SAM" id="Phobius"/>
    </source>
</evidence>
<dbReference type="InterPro" id="IPR044581">
    <property type="entry name" value="TPC1_plant"/>
</dbReference>
<evidence type="ECO:0000256" key="4">
    <source>
        <dbReference type="ARBA" id="ARBA00022692"/>
    </source>
</evidence>
<dbReference type="GO" id="GO:0005509">
    <property type="term" value="F:calcium ion binding"/>
    <property type="evidence" value="ECO:0007669"/>
    <property type="project" value="InterPro"/>
</dbReference>
<feature type="domain" description="EF-hand" evidence="9">
    <location>
        <begin position="402"/>
        <end position="437"/>
    </location>
</feature>
<reference evidence="10" key="1">
    <citation type="submission" date="2021-01" db="EMBL/GenBank/DDBJ databases">
        <authorList>
            <person name="Corre E."/>
            <person name="Pelletier E."/>
            <person name="Niang G."/>
            <person name="Scheremetjew M."/>
            <person name="Finn R."/>
            <person name="Kale V."/>
            <person name="Holt S."/>
            <person name="Cochrane G."/>
            <person name="Meng A."/>
            <person name="Brown T."/>
            <person name="Cohen L."/>
        </authorList>
    </citation>
    <scope>NUCLEOTIDE SEQUENCE</scope>
    <source>
        <strain evidence="10">CCAC1681</strain>
    </source>
</reference>
<feature type="transmembrane region" description="Helical" evidence="8">
    <location>
        <begin position="517"/>
        <end position="538"/>
    </location>
</feature>
<evidence type="ECO:0000259" key="9">
    <source>
        <dbReference type="PROSITE" id="PS50222"/>
    </source>
</evidence>
<dbReference type="GO" id="GO:0016020">
    <property type="term" value="C:membrane"/>
    <property type="evidence" value="ECO:0007669"/>
    <property type="project" value="UniProtKB-SubCell"/>
</dbReference>
<dbReference type="Gene3D" id="1.20.120.350">
    <property type="entry name" value="Voltage-gated potassium channels. Chain C"/>
    <property type="match status" value="1"/>
</dbReference>
<dbReference type="PANTHER" id="PTHR46988">
    <property type="entry name" value="TWO PORE CALCIUM CHANNEL PROTEIN 1"/>
    <property type="match status" value="1"/>
</dbReference>
<dbReference type="InterPro" id="IPR027359">
    <property type="entry name" value="Volt_channel_dom_sf"/>
</dbReference>
<evidence type="ECO:0000256" key="5">
    <source>
        <dbReference type="ARBA" id="ARBA00022989"/>
    </source>
</evidence>
<feature type="transmembrane region" description="Helical" evidence="8">
    <location>
        <begin position="164"/>
        <end position="183"/>
    </location>
</feature>
<gene>
    <name evidence="10" type="ORF">MSP1401_LOCUS8888</name>
</gene>
<feature type="transmembrane region" description="Helical" evidence="8">
    <location>
        <begin position="737"/>
        <end position="763"/>
    </location>
</feature>
<comment type="similarity">
    <text evidence="2">Belongs to the calcium channel alpha-1 subunit (TC 1.A.1.11) family. Two pore calcium channel subfamily.</text>
</comment>
<feature type="transmembrane region" description="Helical" evidence="8">
    <location>
        <begin position="297"/>
        <end position="319"/>
    </location>
</feature>
<protein>
    <recommendedName>
        <fullName evidence="9">EF-hand domain-containing protein</fullName>
    </recommendedName>
</protein>